<dbReference type="PANTHER" id="PTHR45632">
    <property type="entry name" value="LD33804P"/>
    <property type="match status" value="1"/>
</dbReference>
<proteinExistence type="predicted"/>
<dbReference type="SUPFAM" id="SSF54695">
    <property type="entry name" value="POZ domain"/>
    <property type="match status" value="1"/>
</dbReference>
<organism evidence="2 3">
    <name type="scientific">Cotesia congregata</name>
    <name type="common">Parasitoid wasp</name>
    <name type="synonym">Apanteles congregatus</name>
    <dbReference type="NCBI Taxonomy" id="51543"/>
    <lineage>
        <taxon>Eukaryota</taxon>
        <taxon>Metazoa</taxon>
        <taxon>Ecdysozoa</taxon>
        <taxon>Arthropoda</taxon>
        <taxon>Hexapoda</taxon>
        <taxon>Insecta</taxon>
        <taxon>Pterygota</taxon>
        <taxon>Neoptera</taxon>
        <taxon>Endopterygota</taxon>
        <taxon>Hymenoptera</taxon>
        <taxon>Apocrita</taxon>
        <taxon>Ichneumonoidea</taxon>
        <taxon>Braconidae</taxon>
        <taxon>Microgastrinae</taxon>
        <taxon>Cotesia</taxon>
    </lineage>
</organism>
<dbReference type="SMART" id="SM00225">
    <property type="entry name" value="BTB"/>
    <property type="match status" value="1"/>
</dbReference>
<reference evidence="2" key="1">
    <citation type="submission" date="2021-04" db="EMBL/GenBank/DDBJ databases">
        <authorList>
            <person name="Chebbi M.A.C M."/>
        </authorList>
    </citation>
    <scope>NUCLEOTIDE SEQUENCE</scope>
</reference>
<dbReference type="EMBL" id="CAJNRD030001114">
    <property type="protein sequence ID" value="CAG5073609.1"/>
    <property type="molecule type" value="Genomic_DNA"/>
</dbReference>
<evidence type="ECO:0000259" key="1">
    <source>
        <dbReference type="PROSITE" id="PS50097"/>
    </source>
</evidence>
<gene>
    <name evidence="2" type="ORF">HICCMSTLAB_LOCUS521</name>
</gene>
<protein>
    <submittedName>
        <fullName evidence="2">Similar to Tdpoz2: TD and POZ domain-containing protein 2 (Mus musculus)</fullName>
    </submittedName>
</protein>
<dbReference type="Gene3D" id="3.30.710.10">
    <property type="entry name" value="Potassium Channel Kv1.1, Chain A"/>
    <property type="match status" value="1"/>
</dbReference>
<evidence type="ECO:0000313" key="3">
    <source>
        <dbReference type="Proteomes" id="UP000786811"/>
    </source>
</evidence>
<accession>A0A8J2EII9</accession>
<keyword evidence="3" id="KW-1185">Reference proteome</keyword>
<dbReference type="OrthoDB" id="7624723at2759"/>
<feature type="domain" description="BTB" evidence="1">
    <location>
        <begin position="147"/>
        <end position="214"/>
    </location>
</feature>
<dbReference type="Pfam" id="PF00651">
    <property type="entry name" value="BTB"/>
    <property type="match status" value="1"/>
</dbReference>
<dbReference type="AlphaFoldDB" id="A0A8J2EII9"/>
<dbReference type="PROSITE" id="PS50097">
    <property type="entry name" value="BTB"/>
    <property type="match status" value="1"/>
</dbReference>
<comment type="caution">
    <text evidence="2">The sequence shown here is derived from an EMBL/GenBank/DDBJ whole genome shotgun (WGS) entry which is preliminary data.</text>
</comment>
<name>A0A8J2EII9_COTCN</name>
<dbReference type="Proteomes" id="UP000786811">
    <property type="component" value="Unassembled WGS sequence"/>
</dbReference>
<dbReference type="CDD" id="cd18186">
    <property type="entry name" value="BTB_POZ_ZBTB_KLHL-like"/>
    <property type="match status" value="1"/>
</dbReference>
<evidence type="ECO:0000313" key="2">
    <source>
        <dbReference type="EMBL" id="CAG5073609.1"/>
    </source>
</evidence>
<dbReference type="InterPro" id="IPR011333">
    <property type="entry name" value="SKP1/BTB/POZ_sf"/>
</dbReference>
<sequence>MSVLYHSTASYEWKVSDSPNNKWLESKDFTLPDNIDMKFKICLKLLEPKTFFWRKAQIRVKKQASIGLGRADIIIQVDKVSSRQTMIHWGDYSDIFNFRGTFKQGVSIICEIHWYGLDDAYENDEIAFAASIQPNSMKNYLLSTELSDVMITINGDELPAHKLVLGSHSTVFSKMFNTDMKEANENCICLDRFDLDIIKQVLMFMYTGKIQTENDINVILKILSCAEMYQIKKLTTFCQYKLIQNFKEENVIEILVDTDNYDLIRLNQRALEFLVDNKANISFSKTIEQINNSKVLKNFVRNELGMRKN</sequence>
<dbReference type="InterPro" id="IPR000210">
    <property type="entry name" value="BTB/POZ_dom"/>
</dbReference>